<keyword evidence="2 3" id="KW-0143">Chaperone</keyword>
<comment type="subcellular location">
    <subcellularLocation>
        <location evidence="3">Cytoplasm</location>
    </subcellularLocation>
</comment>
<evidence type="ECO:0000256" key="1">
    <source>
        <dbReference type="ARBA" id="ARBA00009054"/>
    </source>
</evidence>
<comment type="subunit">
    <text evidence="3">Homodimer.</text>
</comment>
<gene>
    <name evidence="3 7" type="primary">grpE</name>
    <name evidence="7" type="ORF">KMJFBAND_00007</name>
</gene>
<comment type="function">
    <text evidence="3 4">Participates actively in the response to hyperosmotic and heat shock by preventing the aggregation of stress-denatured proteins, in association with DnaK and GrpE. It is the nucleotide exchange factor for DnaK and may function as a thermosensor. Unfolded proteins bind initially to DnaJ; upon interaction with the DnaJ-bound protein, DnaK hydrolyzes its bound ATP, resulting in the formation of a stable complex. GrpE releases ADP from DnaK; ATP binding to DnaK triggers the release of the substrate protein, thus completing the reaction cycle. Several rounds of ATP-dependent interactions between DnaJ, DnaK and GrpE are required for fully efficient folding.</text>
</comment>
<keyword evidence="3 4" id="KW-0346">Stress response</keyword>
<evidence type="ECO:0000256" key="6">
    <source>
        <dbReference type="SAM" id="MobiDB-lite"/>
    </source>
</evidence>
<dbReference type="GO" id="GO:0051087">
    <property type="term" value="F:protein-folding chaperone binding"/>
    <property type="evidence" value="ECO:0007669"/>
    <property type="project" value="InterPro"/>
</dbReference>
<protein>
    <recommendedName>
        <fullName evidence="3 4">Protein GrpE</fullName>
    </recommendedName>
    <alternativeName>
        <fullName evidence="3">HSP-70 cofactor</fullName>
    </alternativeName>
</protein>
<dbReference type="CDD" id="cd00446">
    <property type="entry name" value="GrpE"/>
    <property type="match status" value="1"/>
</dbReference>
<dbReference type="GO" id="GO:0051082">
    <property type="term" value="F:unfolded protein binding"/>
    <property type="evidence" value="ECO:0007669"/>
    <property type="project" value="TreeGrafter"/>
</dbReference>
<evidence type="ECO:0000256" key="4">
    <source>
        <dbReference type="RuleBase" id="RU000639"/>
    </source>
</evidence>
<accession>A0A7G9YTN6</accession>
<dbReference type="GO" id="GO:0006457">
    <property type="term" value="P:protein folding"/>
    <property type="evidence" value="ECO:0007669"/>
    <property type="project" value="InterPro"/>
</dbReference>
<name>A0A7G9YTN6_9EURY</name>
<feature type="compositionally biased region" description="Basic and acidic residues" evidence="6">
    <location>
        <begin position="1"/>
        <end position="19"/>
    </location>
</feature>
<dbReference type="InterPro" id="IPR000740">
    <property type="entry name" value="GrpE"/>
</dbReference>
<dbReference type="PROSITE" id="PS01071">
    <property type="entry name" value="GRPE"/>
    <property type="match status" value="1"/>
</dbReference>
<dbReference type="AlphaFoldDB" id="A0A7G9YTN6"/>
<comment type="similarity">
    <text evidence="1 3 5">Belongs to the GrpE family.</text>
</comment>
<dbReference type="SUPFAM" id="SSF58014">
    <property type="entry name" value="Coiled-coil domain of nucleotide exchange factor GrpE"/>
    <property type="match status" value="1"/>
</dbReference>
<dbReference type="HAMAP" id="MF_01151">
    <property type="entry name" value="GrpE"/>
    <property type="match status" value="1"/>
</dbReference>
<dbReference type="SUPFAM" id="SSF51064">
    <property type="entry name" value="Head domain of nucleotide exchange factor GrpE"/>
    <property type="match status" value="1"/>
</dbReference>
<dbReference type="EMBL" id="MT631468">
    <property type="protein sequence ID" value="QNO51370.1"/>
    <property type="molecule type" value="Genomic_DNA"/>
</dbReference>
<feature type="region of interest" description="Disordered" evidence="6">
    <location>
        <begin position="1"/>
        <end position="30"/>
    </location>
</feature>
<dbReference type="GO" id="GO:0042803">
    <property type="term" value="F:protein homodimerization activity"/>
    <property type="evidence" value="ECO:0007669"/>
    <property type="project" value="InterPro"/>
</dbReference>
<evidence type="ECO:0000313" key="7">
    <source>
        <dbReference type="EMBL" id="QNO51370.1"/>
    </source>
</evidence>
<evidence type="ECO:0000256" key="2">
    <source>
        <dbReference type="ARBA" id="ARBA00023186"/>
    </source>
</evidence>
<keyword evidence="3" id="KW-0963">Cytoplasm</keyword>
<reference evidence="7" key="1">
    <citation type="submission" date="2020-06" db="EMBL/GenBank/DDBJ databases">
        <title>Unique genomic features of the anaerobic methanotrophic archaea.</title>
        <authorList>
            <person name="Chadwick G.L."/>
            <person name="Skennerton C.T."/>
            <person name="Laso-Perez R."/>
            <person name="Leu A.O."/>
            <person name="Speth D.R."/>
            <person name="Yu H."/>
            <person name="Morgan-Lang C."/>
            <person name="Hatzenpichler R."/>
            <person name="Goudeau D."/>
            <person name="Malmstrom R."/>
            <person name="Brazelton W.J."/>
            <person name="Woyke T."/>
            <person name="Hallam S.J."/>
            <person name="Tyson G.W."/>
            <person name="Wegener G."/>
            <person name="Boetius A."/>
            <person name="Orphan V."/>
        </authorList>
    </citation>
    <scope>NUCLEOTIDE SEQUENCE</scope>
</reference>
<sequence>MTEVQKKEQEQKEEAAKEVEEVEAEVTSTELETLKKELEEKTKLADDYLSQLKYLQADFENYKKMVAREREMYEMCATEELTKSLLPLIDNLEIAIASAKQNEDRASFVEGIELIYKDLMAVLGEEGLKSIKAVGEKLDPYKHEVIMTVIDNGLQEDTVLEEIEKGYMLGSKLIRTAKVKVSKNSP</sequence>
<dbReference type="PANTHER" id="PTHR21237">
    <property type="entry name" value="GRPE PROTEIN"/>
    <property type="match status" value="1"/>
</dbReference>
<proteinExistence type="inferred from homology"/>
<dbReference type="GO" id="GO:0000774">
    <property type="term" value="F:adenyl-nucleotide exchange factor activity"/>
    <property type="evidence" value="ECO:0007669"/>
    <property type="project" value="InterPro"/>
</dbReference>
<dbReference type="PANTHER" id="PTHR21237:SF23">
    <property type="entry name" value="GRPE PROTEIN HOMOLOG, MITOCHONDRIAL"/>
    <property type="match status" value="1"/>
</dbReference>
<dbReference type="InterPro" id="IPR009012">
    <property type="entry name" value="GrpE_head"/>
</dbReference>
<evidence type="ECO:0000256" key="3">
    <source>
        <dbReference type="HAMAP-Rule" id="MF_01151"/>
    </source>
</evidence>
<dbReference type="Gene3D" id="3.90.20.20">
    <property type="match status" value="1"/>
</dbReference>
<evidence type="ECO:0000256" key="5">
    <source>
        <dbReference type="RuleBase" id="RU004478"/>
    </source>
</evidence>
<dbReference type="GO" id="GO:0005737">
    <property type="term" value="C:cytoplasm"/>
    <property type="evidence" value="ECO:0007669"/>
    <property type="project" value="UniProtKB-SubCell"/>
</dbReference>
<dbReference type="InterPro" id="IPR013805">
    <property type="entry name" value="GrpE_CC"/>
</dbReference>
<dbReference type="Gene3D" id="2.30.22.10">
    <property type="entry name" value="Head domain of nucleotide exchange factor GrpE"/>
    <property type="match status" value="1"/>
</dbReference>
<dbReference type="PRINTS" id="PR00773">
    <property type="entry name" value="GRPEPROTEIN"/>
</dbReference>
<dbReference type="Pfam" id="PF01025">
    <property type="entry name" value="GrpE"/>
    <property type="match status" value="1"/>
</dbReference>
<organism evidence="7">
    <name type="scientific">Candidatus Methanophagaceae archaeon ANME-1 ERB6</name>
    <dbReference type="NCBI Taxonomy" id="2759912"/>
    <lineage>
        <taxon>Archaea</taxon>
        <taxon>Methanobacteriati</taxon>
        <taxon>Methanobacteriota</taxon>
        <taxon>Stenosarchaea group</taxon>
        <taxon>Methanomicrobia</taxon>
        <taxon>Candidatus Methanophagales</taxon>
        <taxon>Candidatus Methanophagaceae</taxon>
    </lineage>
</organism>